<dbReference type="InterPro" id="IPR051402">
    <property type="entry name" value="KPR-Related"/>
</dbReference>
<keyword evidence="2 4" id="KW-0521">NADP</keyword>
<reference evidence="7" key="2">
    <citation type="journal article" date="2021" name="PeerJ">
        <title>Extensive microbial diversity within the chicken gut microbiome revealed by metagenomics and culture.</title>
        <authorList>
            <person name="Gilroy R."/>
            <person name="Ravi A."/>
            <person name="Getino M."/>
            <person name="Pursley I."/>
            <person name="Horton D.L."/>
            <person name="Alikhan N.F."/>
            <person name="Baker D."/>
            <person name="Gharbi K."/>
            <person name="Hall N."/>
            <person name="Watson M."/>
            <person name="Adriaenssens E.M."/>
            <person name="Foster-Nyarko E."/>
            <person name="Jarju S."/>
            <person name="Secka A."/>
            <person name="Antonio M."/>
            <person name="Oren A."/>
            <person name="Chaudhuri R.R."/>
            <person name="La Ragione R."/>
            <person name="Hildebrand F."/>
            <person name="Pallen M.J."/>
        </authorList>
    </citation>
    <scope>NUCLEOTIDE SEQUENCE</scope>
    <source>
        <strain evidence="7">ChiSxjej1B13-7041</strain>
    </source>
</reference>
<protein>
    <recommendedName>
        <fullName evidence="4">2-dehydropantoate 2-reductase</fullName>
        <ecNumber evidence="4">1.1.1.169</ecNumber>
    </recommendedName>
    <alternativeName>
        <fullName evidence="4">Ketopantoate reductase</fullName>
    </alternativeName>
</protein>
<dbReference type="InterPro" id="IPR013332">
    <property type="entry name" value="KPR_N"/>
</dbReference>
<evidence type="ECO:0000259" key="6">
    <source>
        <dbReference type="Pfam" id="PF08546"/>
    </source>
</evidence>
<dbReference type="Gene3D" id="1.10.1040.10">
    <property type="entry name" value="N-(1-d-carboxylethyl)-l-norvaline Dehydrogenase, domain 2"/>
    <property type="match status" value="1"/>
</dbReference>
<dbReference type="GO" id="GO:0008677">
    <property type="term" value="F:2-dehydropantoate 2-reductase activity"/>
    <property type="evidence" value="ECO:0007669"/>
    <property type="project" value="UniProtKB-EC"/>
</dbReference>
<comment type="caution">
    <text evidence="7">The sequence shown here is derived from an EMBL/GenBank/DDBJ whole genome shotgun (WGS) entry which is preliminary data.</text>
</comment>
<comment type="similarity">
    <text evidence="1 4">Belongs to the ketopantoate reductase family.</text>
</comment>
<organism evidence="7 8">
    <name type="scientific">Candidatus Egerieimonas intestinavium</name>
    <dbReference type="NCBI Taxonomy" id="2840777"/>
    <lineage>
        <taxon>Bacteria</taxon>
        <taxon>Bacillati</taxon>
        <taxon>Bacillota</taxon>
        <taxon>Clostridia</taxon>
        <taxon>Lachnospirales</taxon>
        <taxon>Lachnospiraceae</taxon>
        <taxon>Lachnospiraceae incertae sedis</taxon>
        <taxon>Candidatus Egerieimonas</taxon>
    </lineage>
</organism>
<dbReference type="Gene3D" id="3.40.50.720">
    <property type="entry name" value="NAD(P)-binding Rossmann-like Domain"/>
    <property type="match status" value="1"/>
</dbReference>
<dbReference type="SUPFAM" id="SSF48179">
    <property type="entry name" value="6-phosphogluconate dehydrogenase C-terminal domain-like"/>
    <property type="match status" value="1"/>
</dbReference>
<feature type="domain" description="Ketopantoate reductase N-terminal" evidence="5">
    <location>
        <begin position="8"/>
        <end position="149"/>
    </location>
</feature>
<dbReference type="InterPro" id="IPR013328">
    <property type="entry name" value="6PGD_dom2"/>
</dbReference>
<dbReference type="FunFam" id="1.10.1040.10:FF:000017">
    <property type="entry name" value="2-dehydropantoate 2-reductase"/>
    <property type="match status" value="1"/>
</dbReference>
<evidence type="ECO:0000259" key="5">
    <source>
        <dbReference type="Pfam" id="PF02558"/>
    </source>
</evidence>
<feature type="domain" description="Ketopantoate reductase C-terminal" evidence="6">
    <location>
        <begin position="179"/>
        <end position="301"/>
    </location>
</feature>
<dbReference type="EMBL" id="DVHU01000118">
    <property type="protein sequence ID" value="HIR94392.1"/>
    <property type="molecule type" value="Genomic_DNA"/>
</dbReference>
<evidence type="ECO:0000313" key="8">
    <source>
        <dbReference type="Proteomes" id="UP000886841"/>
    </source>
</evidence>
<dbReference type="Proteomes" id="UP000886841">
    <property type="component" value="Unassembled WGS sequence"/>
</dbReference>
<accession>A0A9D1JHJ3</accession>
<dbReference type="Pfam" id="PF08546">
    <property type="entry name" value="ApbA_C"/>
    <property type="match status" value="1"/>
</dbReference>
<proteinExistence type="inferred from homology"/>
<dbReference type="InterPro" id="IPR013752">
    <property type="entry name" value="KPA_reductase"/>
</dbReference>
<dbReference type="InterPro" id="IPR008927">
    <property type="entry name" value="6-PGluconate_DH-like_C_sf"/>
</dbReference>
<comment type="catalytic activity">
    <reaction evidence="4">
        <text>(R)-pantoate + NADP(+) = 2-dehydropantoate + NADPH + H(+)</text>
        <dbReference type="Rhea" id="RHEA:16233"/>
        <dbReference type="ChEBI" id="CHEBI:11561"/>
        <dbReference type="ChEBI" id="CHEBI:15378"/>
        <dbReference type="ChEBI" id="CHEBI:15980"/>
        <dbReference type="ChEBI" id="CHEBI:57783"/>
        <dbReference type="ChEBI" id="CHEBI:58349"/>
        <dbReference type="EC" id="1.1.1.169"/>
    </reaction>
</comment>
<dbReference type="GO" id="GO:0005737">
    <property type="term" value="C:cytoplasm"/>
    <property type="evidence" value="ECO:0007669"/>
    <property type="project" value="TreeGrafter"/>
</dbReference>
<gene>
    <name evidence="7" type="ORF">IAB98_13340</name>
</gene>
<evidence type="ECO:0000256" key="4">
    <source>
        <dbReference type="RuleBase" id="RU362068"/>
    </source>
</evidence>
<dbReference type="SUPFAM" id="SSF51735">
    <property type="entry name" value="NAD(P)-binding Rossmann-fold domains"/>
    <property type="match status" value="1"/>
</dbReference>
<dbReference type="EC" id="1.1.1.169" evidence="4"/>
<keyword evidence="3 4" id="KW-0560">Oxidoreductase</keyword>
<evidence type="ECO:0000256" key="2">
    <source>
        <dbReference type="ARBA" id="ARBA00022857"/>
    </source>
</evidence>
<dbReference type="PANTHER" id="PTHR21708:SF26">
    <property type="entry name" value="2-DEHYDROPANTOATE 2-REDUCTASE"/>
    <property type="match status" value="1"/>
</dbReference>
<sequence length="311" mass="34800">MDIKKVSLIGLGAMGVFFAPRLQAALGDNFRVIAEGERKKRLEEKGVWVNGVNYHFPIVEPQEEGDPADLVIMAVKYPGLDKALADIKNQVGENTLILCVMNGVDSEERAAAVYGWNRVLYSYMRINIVMRDGVAKEFDPNGGHVVFGEAKNQELSPRVLAVKEVFDQAEIPYRIEPDMLRGLWFKFMCNVGENLTCALLGIPYGSFRVSEHANALRRAAMEEVMAVANAKGINLDKSDMERQEEAIKRITFHNKPSTLQDLEAGKKTEIEMFAGKMISLGQELGIPTPLNWMFYQGIRVLEEKNQGVFEG</sequence>
<comment type="function">
    <text evidence="4">Catalyzes the NADPH-dependent reduction of ketopantoate into pantoic acid.</text>
</comment>
<dbReference type="Pfam" id="PF02558">
    <property type="entry name" value="ApbA"/>
    <property type="match status" value="1"/>
</dbReference>
<dbReference type="NCBIfam" id="TIGR00745">
    <property type="entry name" value="apbA_panE"/>
    <property type="match status" value="1"/>
</dbReference>
<dbReference type="InterPro" id="IPR036291">
    <property type="entry name" value="NAD(P)-bd_dom_sf"/>
</dbReference>
<dbReference type="PANTHER" id="PTHR21708">
    <property type="entry name" value="PROBABLE 2-DEHYDROPANTOATE 2-REDUCTASE"/>
    <property type="match status" value="1"/>
</dbReference>
<dbReference type="InterPro" id="IPR003710">
    <property type="entry name" value="ApbA"/>
</dbReference>
<reference evidence="7" key="1">
    <citation type="submission" date="2020-10" db="EMBL/GenBank/DDBJ databases">
        <authorList>
            <person name="Gilroy R."/>
        </authorList>
    </citation>
    <scope>NUCLEOTIDE SEQUENCE</scope>
    <source>
        <strain evidence="7">ChiSxjej1B13-7041</strain>
    </source>
</reference>
<evidence type="ECO:0000256" key="3">
    <source>
        <dbReference type="ARBA" id="ARBA00023002"/>
    </source>
</evidence>
<evidence type="ECO:0000313" key="7">
    <source>
        <dbReference type="EMBL" id="HIR94392.1"/>
    </source>
</evidence>
<evidence type="ECO:0000256" key="1">
    <source>
        <dbReference type="ARBA" id="ARBA00007870"/>
    </source>
</evidence>
<name>A0A9D1JHJ3_9FIRM</name>
<keyword evidence="4" id="KW-0566">Pantothenate biosynthesis</keyword>
<comment type="pathway">
    <text evidence="4">Cofactor biosynthesis; (R)-pantothenate biosynthesis; (R)-pantoate from 3-methyl-2-oxobutanoate: step 2/2.</text>
</comment>
<dbReference type="AlphaFoldDB" id="A0A9D1JHJ3"/>
<dbReference type="GO" id="GO:0015940">
    <property type="term" value="P:pantothenate biosynthetic process"/>
    <property type="evidence" value="ECO:0007669"/>
    <property type="project" value="UniProtKB-KW"/>
</dbReference>